<keyword evidence="1" id="KW-0812">Transmembrane</keyword>
<organism evidence="2 3">
    <name type="scientific">Rhodoferax aquaticus</name>
    <dbReference type="NCBI Taxonomy" id="2527691"/>
    <lineage>
        <taxon>Bacteria</taxon>
        <taxon>Pseudomonadati</taxon>
        <taxon>Pseudomonadota</taxon>
        <taxon>Betaproteobacteria</taxon>
        <taxon>Burkholderiales</taxon>
        <taxon>Comamonadaceae</taxon>
        <taxon>Rhodoferax</taxon>
    </lineage>
</organism>
<evidence type="ECO:0000256" key="1">
    <source>
        <dbReference type="SAM" id="Phobius"/>
    </source>
</evidence>
<reference evidence="3" key="2">
    <citation type="journal article" date="2020" name="Int. J. Syst. Evol. Microbiol.">
        <title>Genomic insights into a novel species Rhodoferax aquaticus sp. nov., isolated from freshwater.</title>
        <authorList>
            <person name="Li T."/>
            <person name="Zhuo Y."/>
            <person name="Jin C.Z."/>
            <person name="Wu X."/>
            <person name="Ko S.R."/>
            <person name="Jin F.J."/>
            <person name="Ahn C.Y."/>
            <person name="Oh H.M."/>
            <person name="Lee H.G."/>
            <person name="Jin L."/>
        </authorList>
    </citation>
    <scope>NUCLEOTIDE SEQUENCE [LARGE SCALE GENOMIC DNA]</scope>
    <source>
        <strain evidence="3">Gr-4</strain>
    </source>
</reference>
<sequence length="468" mass="50372">MTDTTLAASDTQSRAVHARFYATAWRWHFYAGLYVVPFLTMLAITGLVMVFFTGFQTRLGMSIHIQPQAQVQSVTSQAKAALAQYPQAKLKEYVAPKAANVPAWFTILDGAATQSVAVNPYTAEVIKTVDKGNTVYAWAEQIHGSLLLGDVGDALIEIAAGLGMVMIITGLYLYWPRNGGTWAEALIPDVRAKGRKFWKSMHSSIGFWLSIVLALFLLTGLSWTNVWGNKFVQPWGSFPAEKWEAPKSDATHASLNSAGLHEVPWGLELTPLPVSGSDVGTPGVPAGQPINLDGLYALAKTLGFAGQFHIHVPQDATGVYTLSADTMSGDLQVPTQDRTVHVDRYTGKILVDMGFADYSLLAKAMAVGIALHQGDLGLWSAWLNVVLCLSVAFICISGIVMWWLRRPAGAARLGAPGVPANAALWKTGVVVMLGASLAFPVSGAVLLGVLLLDFVLLSRIKPLKQWVG</sequence>
<evidence type="ECO:0000313" key="2">
    <source>
        <dbReference type="EMBL" id="QDL53007.1"/>
    </source>
</evidence>
<protein>
    <submittedName>
        <fullName evidence="2">PepSY domain-containing protein</fullName>
    </submittedName>
</protein>
<feature type="transmembrane region" description="Helical" evidence="1">
    <location>
        <begin position="29"/>
        <end position="52"/>
    </location>
</feature>
<evidence type="ECO:0000313" key="3">
    <source>
        <dbReference type="Proteomes" id="UP000317365"/>
    </source>
</evidence>
<dbReference type="PANTHER" id="PTHR34219:SF1">
    <property type="entry name" value="PEPSY DOMAIN-CONTAINING PROTEIN"/>
    <property type="match status" value="1"/>
</dbReference>
<dbReference type="InterPro" id="IPR005625">
    <property type="entry name" value="PepSY-ass_TM"/>
</dbReference>
<dbReference type="PANTHER" id="PTHR34219">
    <property type="entry name" value="IRON-REGULATED INNER MEMBRANE PROTEIN-RELATED"/>
    <property type="match status" value="1"/>
</dbReference>
<feature type="transmembrane region" description="Helical" evidence="1">
    <location>
        <begin position="424"/>
        <end position="457"/>
    </location>
</feature>
<keyword evidence="1" id="KW-1133">Transmembrane helix</keyword>
<dbReference type="Pfam" id="PF03929">
    <property type="entry name" value="PepSY_TM"/>
    <property type="match status" value="1"/>
</dbReference>
<feature type="transmembrane region" description="Helical" evidence="1">
    <location>
        <begin position="205"/>
        <end position="223"/>
    </location>
</feature>
<proteinExistence type="predicted"/>
<dbReference type="EMBL" id="CP036282">
    <property type="protein sequence ID" value="QDL53007.1"/>
    <property type="molecule type" value="Genomic_DNA"/>
</dbReference>
<reference evidence="3" key="1">
    <citation type="submission" date="2019-02" db="EMBL/GenBank/DDBJ databases">
        <title>Complete genome sequence of Rhodoferax sp. Gr-4.</title>
        <authorList>
            <person name="Jin L."/>
        </authorList>
    </citation>
    <scope>NUCLEOTIDE SEQUENCE [LARGE SCALE GENOMIC DNA]</scope>
    <source>
        <strain evidence="3">Gr-4</strain>
    </source>
</reference>
<dbReference type="KEGG" id="rhg:EXZ61_01830"/>
<gene>
    <name evidence="2" type="ORF">EXZ61_01830</name>
</gene>
<dbReference type="AlphaFoldDB" id="A0A515EK21"/>
<accession>A0A515EK21</accession>
<dbReference type="RefSeq" id="WP_142808464.1">
    <property type="nucleotide sequence ID" value="NZ_CP036282.1"/>
</dbReference>
<keyword evidence="3" id="KW-1185">Reference proteome</keyword>
<name>A0A515EK21_9BURK</name>
<feature type="transmembrane region" description="Helical" evidence="1">
    <location>
        <begin position="154"/>
        <end position="175"/>
    </location>
</feature>
<feature type="transmembrane region" description="Helical" evidence="1">
    <location>
        <begin position="381"/>
        <end position="404"/>
    </location>
</feature>
<dbReference type="Proteomes" id="UP000317365">
    <property type="component" value="Chromosome"/>
</dbReference>
<keyword evidence="1" id="KW-0472">Membrane</keyword>